<keyword evidence="1" id="KW-0812">Transmembrane</keyword>
<keyword evidence="1" id="KW-1133">Transmembrane helix</keyword>
<protein>
    <submittedName>
        <fullName evidence="2">Uncharacterized protein</fullName>
    </submittedName>
</protein>
<keyword evidence="1" id="KW-0472">Membrane</keyword>
<dbReference type="RefSeq" id="WP_245837765.1">
    <property type="nucleotide sequence ID" value="NZ_FZOY01000002.1"/>
</dbReference>
<evidence type="ECO:0000256" key="1">
    <source>
        <dbReference type="SAM" id="Phobius"/>
    </source>
</evidence>
<dbReference type="Pfam" id="PF20082">
    <property type="entry name" value="DUF6476"/>
    <property type="match status" value="1"/>
</dbReference>
<dbReference type="AlphaFoldDB" id="A0A239EQV1"/>
<gene>
    <name evidence="2" type="ORF">SAMN05421757_102290</name>
</gene>
<proteinExistence type="predicted"/>
<accession>A0A239EQV1</accession>
<evidence type="ECO:0000313" key="3">
    <source>
        <dbReference type="Proteomes" id="UP000198426"/>
    </source>
</evidence>
<dbReference type="InterPro" id="IPR045519">
    <property type="entry name" value="DUF6476"/>
</dbReference>
<feature type="transmembrane region" description="Helical" evidence="1">
    <location>
        <begin position="20"/>
        <end position="43"/>
    </location>
</feature>
<reference evidence="2 3" key="1">
    <citation type="submission" date="2017-06" db="EMBL/GenBank/DDBJ databases">
        <authorList>
            <person name="Kim H.J."/>
            <person name="Triplett B.A."/>
        </authorList>
    </citation>
    <scope>NUCLEOTIDE SEQUENCE [LARGE SCALE GENOMIC DNA]</scope>
    <source>
        <strain evidence="2 3">DSM 29339</strain>
    </source>
</reference>
<organism evidence="2 3">
    <name type="scientific">Tropicimonas sediminicola</name>
    <dbReference type="NCBI Taxonomy" id="1031541"/>
    <lineage>
        <taxon>Bacteria</taxon>
        <taxon>Pseudomonadati</taxon>
        <taxon>Pseudomonadota</taxon>
        <taxon>Alphaproteobacteria</taxon>
        <taxon>Rhodobacterales</taxon>
        <taxon>Roseobacteraceae</taxon>
        <taxon>Tropicimonas</taxon>
    </lineage>
</organism>
<dbReference type="Proteomes" id="UP000198426">
    <property type="component" value="Unassembled WGS sequence"/>
</dbReference>
<dbReference type="EMBL" id="FZOY01000002">
    <property type="protein sequence ID" value="SNS47130.1"/>
    <property type="molecule type" value="Genomic_DNA"/>
</dbReference>
<keyword evidence="3" id="KW-1185">Reference proteome</keyword>
<sequence>MEQPKEPDLSAEDARTLRFLRGLVLVLTATMILGIGTLVVLFATRFPGGERSTPAAAEGLRLPERIALPDGARPLAVTQGEGWWAVVTDADEILIYDAATGALRQRVAVE</sequence>
<name>A0A239EQV1_9RHOB</name>
<evidence type="ECO:0000313" key="2">
    <source>
        <dbReference type="EMBL" id="SNS47130.1"/>
    </source>
</evidence>